<dbReference type="AlphaFoldDB" id="A0A9P5Q0Q6"/>
<organism evidence="1 2">
    <name type="scientific">Rhodocollybia butyracea</name>
    <dbReference type="NCBI Taxonomy" id="206335"/>
    <lineage>
        <taxon>Eukaryota</taxon>
        <taxon>Fungi</taxon>
        <taxon>Dikarya</taxon>
        <taxon>Basidiomycota</taxon>
        <taxon>Agaricomycotina</taxon>
        <taxon>Agaricomycetes</taxon>
        <taxon>Agaricomycetidae</taxon>
        <taxon>Agaricales</taxon>
        <taxon>Marasmiineae</taxon>
        <taxon>Omphalotaceae</taxon>
        <taxon>Rhodocollybia</taxon>
    </lineage>
</organism>
<name>A0A9P5Q0Q6_9AGAR</name>
<gene>
    <name evidence="1" type="ORF">BDP27DRAFT_1417695</name>
</gene>
<protein>
    <recommendedName>
        <fullName evidence="3">F-box domain-containing protein</fullName>
    </recommendedName>
</protein>
<reference evidence="1" key="1">
    <citation type="submission" date="2020-11" db="EMBL/GenBank/DDBJ databases">
        <authorList>
            <consortium name="DOE Joint Genome Institute"/>
            <person name="Ahrendt S."/>
            <person name="Riley R."/>
            <person name="Andreopoulos W."/>
            <person name="Labutti K."/>
            <person name="Pangilinan J."/>
            <person name="Ruiz-Duenas F.J."/>
            <person name="Barrasa J.M."/>
            <person name="Sanchez-Garcia M."/>
            <person name="Camarero S."/>
            <person name="Miyauchi S."/>
            <person name="Serrano A."/>
            <person name="Linde D."/>
            <person name="Babiker R."/>
            <person name="Drula E."/>
            <person name="Ayuso-Fernandez I."/>
            <person name="Pacheco R."/>
            <person name="Padilla G."/>
            <person name="Ferreira P."/>
            <person name="Barriuso J."/>
            <person name="Kellner H."/>
            <person name="Castanera R."/>
            <person name="Alfaro M."/>
            <person name="Ramirez L."/>
            <person name="Pisabarro A.G."/>
            <person name="Kuo A."/>
            <person name="Tritt A."/>
            <person name="Lipzen A."/>
            <person name="He G."/>
            <person name="Yan M."/>
            <person name="Ng V."/>
            <person name="Cullen D."/>
            <person name="Martin F."/>
            <person name="Rosso M.-N."/>
            <person name="Henrissat B."/>
            <person name="Hibbett D."/>
            <person name="Martinez A.T."/>
            <person name="Grigoriev I.V."/>
        </authorList>
    </citation>
    <scope>NUCLEOTIDE SEQUENCE</scope>
    <source>
        <strain evidence="1">AH 40177</strain>
    </source>
</reference>
<evidence type="ECO:0008006" key="3">
    <source>
        <dbReference type="Google" id="ProtNLM"/>
    </source>
</evidence>
<keyword evidence="2" id="KW-1185">Reference proteome</keyword>
<dbReference type="EMBL" id="JADNRY010000021">
    <property type="protein sequence ID" value="KAF9072926.1"/>
    <property type="molecule type" value="Genomic_DNA"/>
</dbReference>
<dbReference type="OrthoDB" id="2745518at2759"/>
<dbReference type="Proteomes" id="UP000772434">
    <property type="component" value="Unassembled WGS sequence"/>
</dbReference>
<proteinExistence type="predicted"/>
<evidence type="ECO:0000313" key="1">
    <source>
        <dbReference type="EMBL" id="KAF9072926.1"/>
    </source>
</evidence>
<comment type="caution">
    <text evidence="1">The sequence shown here is derived from an EMBL/GenBank/DDBJ whole genome shotgun (WGS) entry which is preliminary data.</text>
</comment>
<accession>A0A9P5Q0Q6</accession>
<sequence length="451" mass="53229">MESLPNDLIGEILAYSPSLFTLFSTIIVSKSIYCAFRCYPGSIIYRVYLNIFGPGFPLLLKALRFSPLDLDSEDWDLLLAQALGTDVIHDLPMTRLEKVWIKHMCRELPQIEGFFSFKYIDRTSVSSQLSSQESHRFRHTLHRIMLYNGQFPIVHYPIEVFKRVSSEEEHDGESSEARDSLKVWEKEYLQLEQLKRRKFLSKFSTDELLEIHSVSTFLKDFVLATLRWQWEDRDYENMASLALALGPSTIMSCFYYQSDSMLKREVKDIYWMANYHPLVKNYLCGPLLQVLDERQIMPPPTNHYTFWHSISLRAYREDGYCYHCGEELGYSTWTRTSWDPLRLIPVNRRPMFGYSEFLEMFKGGVRDNDFETRWLRQFMQPGRNYLTRMVGDIYESGLKNSAFANWTQDDHLCKNCFASFLREHLHIWLTHYKASIGELKDDCPYVLSSKI</sequence>
<evidence type="ECO:0000313" key="2">
    <source>
        <dbReference type="Proteomes" id="UP000772434"/>
    </source>
</evidence>